<evidence type="ECO:0000313" key="1">
    <source>
        <dbReference type="EMBL" id="GAI36674.1"/>
    </source>
</evidence>
<accession>X1Q0C9</accession>
<organism evidence="1">
    <name type="scientific">marine sediment metagenome</name>
    <dbReference type="NCBI Taxonomy" id="412755"/>
    <lineage>
        <taxon>unclassified sequences</taxon>
        <taxon>metagenomes</taxon>
        <taxon>ecological metagenomes</taxon>
    </lineage>
</organism>
<comment type="caution">
    <text evidence="1">The sequence shown here is derived from an EMBL/GenBank/DDBJ whole genome shotgun (WGS) entry which is preliminary data.</text>
</comment>
<protein>
    <submittedName>
        <fullName evidence="1">Uncharacterized protein</fullName>
    </submittedName>
</protein>
<reference evidence="1" key="1">
    <citation type="journal article" date="2014" name="Front. Microbiol.">
        <title>High frequency of phylogenetically diverse reductive dehalogenase-homologous genes in deep subseafloor sedimentary metagenomes.</title>
        <authorList>
            <person name="Kawai M."/>
            <person name="Futagami T."/>
            <person name="Toyoda A."/>
            <person name="Takaki Y."/>
            <person name="Nishi S."/>
            <person name="Hori S."/>
            <person name="Arai W."/>
            <person name="Tsubouchi T."/>
            <person name="Morono Y."/>
            <person name="Uchiyama I."/>
            <person name="Ito T."/>
            <person name="Fujiyama A."/>
            <person name="Inagaki F."/>
            <person name="Takami H."/>
        </authorList>
    </citation>
    <scope>NUCLEOTIDE SEQUENCE</scope>
    <source>
        <strain evidence="1">Expedition CK06-06</strain>
    </source>
</reference>
<dbReference type="EMBL" id="BARV01030026">
    <property type="protein sequence ID" value="GAI36674.1"/>
    <property type="molecule type" value="Genomic_DNA"/>
</dbReference>
<proteinExistence type="predicted"/>
<dbReference type="AlphaFoldDB" id="X1Q0C9"/>
<gene>
    <name evidence="1" type="ORF">S06H3_47763</name>
</gene>
<sequence length="152" mass="17765">MQVGWSGCRYFALNAALTMSKITNFHDLARSSSEEIQPCKNINIKQYIVDAFNLPARLMKNIMRNDLIKEYDETHKDNQDELNKIIVKKGSRTLTLKKYTASRSFNVPSEDDPKVFKLRNLGLFFTRAHYKKIIEEHDKNQEQVASRFPHTK</sequence>
<name>X1Q0C9_9ZZZZ</name>